<organism evidence="1 2">
    <name type="scientific">Gimesia panareensis</name>
    <dbReference type="NCBI Taxonomy" id="2527978"/>
    <lineage>
        <taxon>Bacteria</taxon>
        <taxon>Pseudomonadati</taxon>
        <taxon>Planctomycetota</taxon>
        <taxon>Planctomycetia</taxon>
        <taxon>Planctomycetales</taxon>
        <taxon>Planctomycetaceae</taxon>
        <taxon>Gimesia</taxon>
    </lineage>
</organism>
<reference evidence="1 2" key="1">
    <citation type="submission" date="2019-03" db="EMBL/GenBank/DDBJ databases">
        <title>Deep-cultivation of Planctomycetes and their phenomic and genomic characterization uncovers novel biology.</title>
        <authorList>
            <person name="Wiegand S."/>
            <person name="Jogler M."/>
            <person name="Boedeker C."/>
            <person name="Pinto D."/>
            <person name="Vollmers J."/>
            <person name="Rivas-Marin E."/>
            <person name="Kohn T."/>
            <person name="Peeters S.H."/>
            <person name="Heuer A."/>
            <person name="Rast P."/>
            <person name="Oberbeckmann S."/>
            <person name="Bunk B."/>
            <person name="Jeske O."/>
            <person name="Meyerdierks A."/>
            <person name="Storesund J.E."/>
            <person name="Kallscheuer N."/>
            <person name="Luecker S."/>
            <person name="Lage O.M."/>
            <person name="Pohl T."/>
            <person name="Merkel B.J."/>
            <person name="Hornburger P."/>
            <person name="Mueller R.-W."/>
            <person name="Bruemmer F."/>
            <person name="Labrenz M."/>
            <person name="Spormann A.M."/>
            <person name="Op den Camp H."/>
            <person name="Overmann J."/>
            <person name="Amann R."/>
            <person name="Jetten M.S.M."/>
            <person name="Mascher T."/>
            <person name="Medema M.H."/>
            <person name="Devos D.P."/>
            <person name="Kaster A.-K."/>
            <person name="Ovreas L."/>
            <person name="Rohde M."/>
            <person name="Galperin M.Y."/>
            <person name="Jogler C."/>
        </authorList>
    </citation>
    <scope>NUCLEOTIDE SEQUENCE [LARGE SCALE GENOMIC DNA]</scope>
    <source>
        <strain evidence="1 2">Enr10</strain>
    </source>
</reference>
<proteinExistence type="predicted"/>
<dbReference type="AlphaFoldDB" id="A0A517Q9T0"/>
<gene>
    <name evidence="1" type="ORF">Enr10x_37340</name>
</gene>
<dbReference type="EMBL" id="CP037421">
    <property type="protein sequence ID" value="QDT28392.1"/>
    <property type="molecule type" value="Genomic_DNA"/>
</dbReference>
<protein>
    <submittedName>
        <fullName evidence="1">Uncharacterized protein</fullName>
    </submittedName>
</protein>
<evidence type="ECO:0000313" key="1">
    <source>
        <dbReference type="EMBL" id="QDT28392.1"/>
    </source>
</evidence>
<dbReference type="RefSeq" id="WP_145450904.1">
    <property type="nucleotide sequence ID" value="NZ_CP037421.1"/>
</dbReference>
<sequence length="159" mass="18243">MSEIDNIFHEFAAAFAGAFNNANPICFPDQLNRDALDLSHDSLKYVDEYLAYLHRHKNELGAEEWNSTILYGGAYVGEVIRNETDNHYRWIDYNDYMPDHPDLQALIPERSTPTCAFIVDDKGKMSMPLNKIARFIDEGEENSVHFFAACDIKHAKDPQ</sequence>
<name>A0A517Q9T0_9PLAN</name>
<dbReference type="Proteomes" id="UP000315647">
    <property type="component" value="Chromosome"/>
</dbReference>
<keyword evidence="2" id="KW-1185">Reference proteome</keyword>
<accession>A0A517Q9T0</accession>
<evidence type="ECO:0000313" key="2">
    <source>
        <dbReference type="Proteomes" id="UP000315647"/>
    </source>
</evidence>